<gene>
    <name evidence="1" type="ORF">DN757_01375</name>
</gene>
<dbReference type="AlphaFoldDB" id="A0A2W6NNJ6"/>
<comment type="caution">
    <text evidence="1">The sequence shown here is derived from an EMBL/GenBank/DDBJ whole genome shotgun (WGS) entry which is preliminary data.</text>
</comment>
<protein>
    <submittedName>
        <fullName evidence="1">Uncharacterized protein</fullName>
    </submittedName>
</protein>
<dbReference type="EMBL" id="QKWW01000006">
    <property type="protein sequence ID" value="PZT57335.1"/>
    <property type="molecule type" value="Genomic_DNA"/>
</dbReference>
<proteinExistence type="predicted"/>
<name>A0A2W6NNJ6_9BACL</name>
<dbReference type="Proteomes" id="UP000249204">
    <property type="component" value="Unassembled WGS sequence"/>
</dbReference>
<accession>A0A2W6NNJ6</accession>
<dbReference type="RefSeq" id="WP_111268487.1">
    <property type="nucleotide sequence ID" value="NZ_QKWW01000006.1"/>
</dbReference>
<evidence type="ECO:0000313" key="2">
    <source>
        <dbReference type="Proteomes" id="UP000249204"/>
    </source>
</evidence>
<reference evidence="1 2" key="1">
    <citation type="submission" date="2018-06" db="EMBL/GenBank/DDBJ databases">
        <title>Isolation of heavy metals resistant Paenibacillus silvae NC2 from Gold-Copper mine in ZiJin, China.</title>
        <authorList>
            <person name="Xu J."/>
            <person name="Mazhar H.S."/>
            <person name="Rensing C."/>
        </authorList>
    </citation>
    <scope>NUCLEOTIDE SEQUENCE [LARGE SCALE GENOMIC DNA]</scope>
    <source>
        <strain evidence="1 2">NC2</strain>
    </source>
</reference>
<organism evidence="1 2">
    <name type="scientific">Paenibacillus silvae</name>
    <dbReference type="NCBI Taxonomy" id="1325358"/>
    <lineage>
        <taxon>Bacteria</taxon>
        <taxon>Bacillati</taxon>
        <taxon>Bacillota</taxon>
        <taxon>Bacilli</taxon>
        <taxon>Bacillales</taxon>
        <taxon>Paenibacillaceae</taxon>
        <taxon>Paenibacillus</taxon>
    </lineage>
</organism>
<evidence type="ECO:0000313" key="1">
    <source>
        <dbReference type="EMBL" id="PZT57335.1"/>
    </source>
</evidence>
<sequence length="181" mass="21164">MKYGQRSVSDLYVFNKNGKLITVLDSLKESYIDPNNTPILYAKDALLDDSLLEFFNRQVNDNKTDYEKFVSGGFEEEKTFKTLVYRQTTKECKLIAKTEVRDSESGQDRYVYYEIPEASVSNYNSFNSSSTQTSEWDLVFNIKPYNEDKDLFKIHIEQDESDRLQKFFTDAVDAIKKINIM</sequence>